<keyword evidence="1" id="KW-0472">Membrane</keyword>
<protein>
    <submittedName>
        <fullName evidence="3">Transmembrane protein</fullName>
    </submittedName>
</protein>
<keyword evidence="2" id="KW-1185">Reference proteome</keyword>
<dbReference type="AlphaFoldDB" id="A0A0N4Z9V1"/>
<sequence>MPSVYTTCKIEANFLLKGKLYKQDPLSYECKNDSKCAILIGNIPDLFLGSYSYCSNELLQFVGNLETYRVDLYDSLNKINFVKTAKNAIINNSYLLSNGVVYSGNYTLYMSFGMDANSISLQNHYGLTTLCTEGFCAYLKYSINDTQYQRTQKRTVSDCPTEFYNALYITENGYDESLHSPLMKIGMSCNNYDKIKLNNFICAYQYFFYQSCNINDSIVQADIPPFPQGIINEPKNIICSYNSKGYFSLPYFNLTNLNVNCTSDHCLKLDVNIFNISGQFQGCSSDLEVYLLDIVININTTIPIKIMIDYCKNNSYIKETIPNIGTITVSCGNGRLLQNHQTMTKSSSKINILNSIMILFSLKFIFTFFIT</sequence>
<name>A0A0N4Z9V1_PARTI</name>
<keyword evidence="1" id="KW-1133">Transmembrane helix</keyword>
<reference evidence="3" key="1">
    <citation type="submission" date="2017-02" db="UniProtKB">
        <authorList>
            <consortium name="WormBaseParasite"/>
        </authorList>
    </citation>
    <scope>IDENTIFICATION</scope>
</reference>
<evidence type="ECO:0000256" key="1">
    <source>
        <dbReference type="SAM" id="Phobius"/>
    </source>
</evidence>
<organism evidence="2 3">
    <name type="scientific">Parastrongyloides trichosuri</name>
    <name type="common">Possum-specific nematode worm</name>
    <dbReference type="NCBI Taxonomy" id="131310"/>
    <lineage>
        <taxon>Eukaryota</taxon>
        <taxon>Metazoa</taxon>
        <taxon>Ecdysozoa</taxon>
        <taxon>Nematoda</taxon>
        <taxon>Chromadorea</taxon>
        <taxon>Rhabditida</taxon>
        <taxon>Tylenchina</taxon>
        <taxon>Panagrolaimomorpha</taxon>
        <taxon>Strongyloidoidea</taxon>
        <taxon>Strongyloididae</taxon>
        <taxon>Parastrongyloides</taxon>
    </lineage>
</organism>
<keyword evidence="1" id="KW-0812">Transmembrane</keyword>
<evidence type="ECO:0000313" key="3">
    <source>
        <dbReference type="WBParaSite" id="PTRK_0000416050.1"/>
    </source>
</evidence>
<dbReference type="WBParaSite" id="PTRK_0000416050.1">
    <property type="protein sequence ID" value="PTRK_0000416050.1"/>
    <property type="gene ID" value="PTRK_0000416050"/>
</dbReference>
<dbReference type="Proteomes" id="UP000038045">
    <property type="component" value="Unplaced"/>
</dbReference>
<proteinExistence type="predicted"/>
<feature type="transmembrane region" description="Helical" evidence="1">
    <location>
        <begin position="352"/>
        <end position="370"/>
    </location>
</feature>
<evidence type="ECO:0000313" key="2">
    <source>
        <dbReference type="Proteomes" id="UP000038045"/>
    </source>
</evidence>
<accession>A0A0N4Z9V1</accession>